<comment type="similarity">
    <text evidence="1 7">Belongs to the UBR4 family.</text>
</comment>
<feature type="compositionally biased region" description="Low complexity" evidence="8">
    <location>
        <begin position="1681"/>
        <end position="1690"/>
    </location>
</feature>
<dbReference type="EMBL" id="RCHS01002157">
    <property type="protein sequence ID" value="RMX49210.1"/>
    <property type="molecule type" value="Genomic_DNA"/>
</dbReference>
<evidence type="ECO:0000256" key="6">
    <source>
        <dbReference type="PROSITE-ProRule" id="PRU00508"/>
    </source>
</evidence>
<feature type="compositionally biased region" description="Polar residues" evidence="8">
    <location>
        <begin position="2791"/>
        <end position="2813"/>
    </location>
</feature>
<feature type="compositionally biased region" description="Acidic residues" evidence="8">
    <location>
        <begin position="2608"/>
        <end position="2620"/>
    </location>
</feature>
<keyword evidence="11" id="KW-1185">Reference proteome</keyword>
<dbReference type="Proteomes" id="UP000275408">
    <property type="component" value="Unassembled WGS sequence"/>
</dbReference>
<dbReference type="InterPro" id="IPR045189">
    <property type="entry name" value="UBR4-like"/>
</dbReference>
<dbReference type="Pfam" id="PF02207">
    <property type="entry name" value="zf-UBR"/>
    <property type="match status" value="1"/>
</dbReference>
<feature type="domain" description="UBR-type" evidence="9">
    <location>
        <begin position="1580"/>
        <end position="1649"/>
    </location>
</feature>
<evidence type="ECO:0000256" key="5">
    <source>
        <dbReference type="ARBA" id="ARBA00022860"/>
    </source>
</evidence>
<dbReference type="Pfam" id="PF19423">
    <property type="entry name" value="E3_UBR4_N"/>
    <property type="match status" value="2"/>
</dbReference>
<dbReference type="Pfam" id="PF24079">
    <property type="entry name" value="UBR4"/>
    <property type="match status" value="1"/>
</dbReference>
<feature type="region of interest" description="Disordered" evidence="8">
    <location>
        <begin position="3211"/>
        <end position="3258"/>
    </location>
</feature>
<name>A0A3M6U6D1_POCDA</name>
<feature type="compositionally biased region" description="Low complexity" evidence="8">
    <location>
        <begin position="508"/>
        <end position="539"/>
    </location>
</feature>
<feature type="zinc finger region" description="UBR-type" evidence="6">
    <location>
        <begin position="1580"/>
        <end position="1649"/>
    </location>
</feature>
<dbReference type="PROSITE" id="PS52043">
    <property type="entry name" value="UBR4_E3"/>
    <property type="match status" value="1"/>
</dbReference>
<feature type="region of interest" description="Disordered" evidence="8">
    <location>
        <begin position="2742"/>
        <end position="2847"/>
    </location>
</feature>
<keyword evidence="4" id="KW-0862">Zinc</keyword>
<feature type="region of interest" description="Disordered" evidence="8">
    <location>
        <begin position="167"/>
        <end position="196"/>
    </location>
</feature>
<feature type="compositionally biased region" description="Low complexity" evidence="8">
    <location>
        <begin position="2656"/>
        <end position="2671"/>
    </location>
</feature>
<evidence type="ECO:0000256" key="3">
    <source>
        <dbReference type="ARBA" id="ARBA00022771"/>
    </source>
</evidence>
<feature type="region of interest" description="Disordered" evidence="8">
    <location>
        <begin position="1555"/>
        <end position="1574"/>
    </location>
</feature>
<reference evidence="10 11" key="1">
    <citation type="journal article" date="2018" name="Sci. Rep.">
        <title>Comparative analysis of the Pocillopora damicornis genome highlights role of immune system in coral evolution.</title>
        <authorList>
            <person name="Cunning R."/>
            <person name="Bay R.A."/>
            <person name="Gillette P."/>
            <person name="Baker A.C."/>
            <person name="Traylor-Knowles N."/>
        </authorList>
    </citation>
    <scope>NUCLEOTIDE SEQUENCE [LARGE SCALE GENOMIC DNA]</scope>
    <source>
        <strain evidence="10">RSMAS</strain>
        <tissue evidence="10">Whole animal</tissue>
    </source>
</reference>
<sequence>MAVLQEGVEHLLAIISSFSKSHIAPLCTAIVKSENIILGDDDREGFFHSFVALSAHYIGLNVTQCGANLQIIIKACKVLLKFSLLELERKRETNQPFVKKHYLVSIIEGLCKGHGCLKRTEIVTLTAILKSANVLKDTGSATEKQKDTSLSQGEDFFQRLQTAFTETGEGHSSLIKDKNRAENEKSLSSDPSSTDVKSFFSNCNVAALRQLGGGRVLLDLCLSLPEFSKIASKPESSATLISLTSSSIQSLSSELLVVSSIISIPILEPLSAARVEKVCQLALGCLDVALTIATGNFNIVGAAGTTGLSRPLSVKTLGRSSLSKASGAKSVSKMSGEEESLEKCAQTIVENCINVFDVICGVIQSSSRAGGQVLQNVHMLAAHRIIQSLLPVLGLIAEDGTSKESAASKFKWLQGVNTLVVVLASRGITLLSSLLEELQVEGLLTDLEDRHSSVGSDFSVNSRCSAWKRVTKLMDELPLLNYLFAQFSTLYKMATAMITPAVSAGQASSRPSSAKSDSSKSPATSSDEGDSEYISYSDGSSEDEESLLGQWFQDTLSSTPAILSASPQPPTRKKSESGDVGDSGTETTPSGRSFQMAPEEYIYLATCTLQFLSKHLLSSSIPEMTEYVSHSFTETHIIGLVGVVKDLDQLAVISMPSYVDMDKLCSAVDQAVHLLLDVFLSHLGLAPLGHGPWPLKVSQRCLGILARVLLARQQKALQISSTGMDIEECINVWKRLIDTLKDYCLTSEDFTPLTIPDLNVEHLQLLLFIFHNFSLNQRKSLITYCVSVLITIANSLSILHSPPLALGRLLLLLDYFLHHLSAPPEDLFKQVQHNLFQSCASANSRFMEDQGCADSFEPLYYAANNSEEDSLKVPLLADELKLPKSHSLTPRFYEIRSVLVGNDMDKEACSTLLSLSGDGQNYKDFYSAMIKFLMVGSHPGDSYHSGPVDGAVVKHSFNLAWRILDCLPPSVDFFQKLLQDLERQHLQVTDPDLAELLCSLKFVSKLGTSSPDAAFCETLKNSLVDQGMSSEDSKKMIDKVTSLSGDLHHSVMMAKQFLIEMLKLHTELVQADRPYKLPGLLSLCTLDAVIGKTHVALNSLFGNCDEDPDLTLVVENANELLPALIDLISLYQKFVGLCLLFDATKQKNDDSEGMEALQAYSSVLKIGCMRLPKHSCLSVTFLAGLPTSVKKHLEKWNNIVLTNFPSASSWKTSSCLIEVGTENFLDSLVSAHVLAVCSGNILDIAPALKHTLHSLVQLAADLLSWCPKEEHSMQTALGKQLCDNIVPLMVDATTEYLSEQCNTILERVIDSADSDKFANCIQSYNRELCQVIVFSANKRLSLGYVNRTLKLAVRFLQLAEKPVNSSMRSLCSSLSELCHIDHANIEAWLRRIILGVEEDKGNTGKMADNRLLLQTFATHIVKESSPVGEEVSHCLLKCLIPLGNELLPDVPGEWSNIGSKFGDLMNTAAVLASAGDGAGHLTLCAAIINKTQLLMVAESGEKGKESGIVEAAGPLLRYLAELMRALKYSSEKECPPSPSLCPVDGESLLQDVESDWMDDMGGDDEDSGGEESDEDSLCNKLCTFTMTQKEFMNQHWYHCHTCKMNDGVGVCTICAKVCHKDHDISYAKYGSFFCDCGAKEDGSCTALVKRTPSSGGDSQVAVPPSPFATGEMDEGHDDAEGSTSSKVSSSVSGASLSTAAATPGIACSSGTGNDGGLEDSALTSKSVEALAKQLEKHKIGLVSQLENSSVITTTLDLLQWLMGPDAGGPSSVGMGVSKAIKGSMKELHLTDKSVENTDQLLVPTLGSQEGAFENVRMTFSGEQGQTIRQLIGAHVLRRVAMCCLASPKGRRQHLAVSHEKGKTGNFIIKAVWLPGSQTQLALVTADFVKIYDLSQDALSPLYYFLLPSGKIRDISFIFNDTDRSLILMSSGGQLYLQPMDETSSAINGPFYLTNTLPIEHSDLQDSNGQVAGGGVSVYYSHILQLLFFSYSQGKTFVAPWSKDQKEIKKMFPVNFKSSSGGNKNSQYAALCQWSEVPQHPGLVCCLTHTAGVPVVLMVKPHQILIQEIKATSSKAKTQDMVAIRHSVSTSDQLRTTMILLCEDGSLRVFMASAEHTGYWMAPEFQPVRPLNIVKPVRKKKTSKARVKSTAVSFPVDFFEHCQPFFNEVEFGGGDILQVYNVQQVKHRLMTAGMYIASTKPNGFNIEITNTNPRVIMVGVRIQIGCQSVEKAPSFVEIFGRVIQLTLTRNRWFDLPFTREESLTADKKFSLFIGQSLDPSGVTMLDSVKVYTKTKEAFGWPDDPQEEISSTPGLGSAASVDTETEIVNSVPPMTPSDKLVVHLLEVVDGCFSSFVSQDGSSRQSALDAATSLMTSAMPSSVQHQAQTLLATLHPSKVSYHSHKDQAQLSQVVNFLCKLESPCDEEETKEEEKDTEVEKTPETENKEETEEIVVNVSELDVESFQHLVVSARSVAITRPSNLAKYTVLPEQKTRDESDEKHHFAVCLMNAFWKLHSCQPVNLVLSPLSSIGFQNVESTVTALVDIVHAFAIADPSKVGLAVKQYVKMLLCEDQSVSFACKQALMRLIHKHRHGTGNSPLQCNTPVGEGAGGDEFDGEDDEADQDRADGTPPDEPSGTEADETETGRQQAAEAHEVAPEEPAQEQSQPSAAVPSIASAASHLEALLLGAGGLPGMLDLPPDADDEAMVELAIALSLQDQASGQGLNLPGLPLPAAQAIGMPVEAAMSSDTASGQGSEDEYEVPPCSAQGSSAGHSAPRSPLPPDTGHGGAEFESGSSVDSVSAETGTSIETVTVGNEQAAALDSQPGSGSNGDGEQGRAHASGDKESQMDHEKLHSLKLLLLDELLLHLPKLQDVGGVQAIPFMQVLLMLSSDLEDSERDRAALSKVLSTCLEELKLDQMDVKHISSRTKQHEVWLIIMRLLSVLMSRTKSSSKTGSEASSLVCRQTSATLCEVGITSNCLNILKTLLEHWREVASHEEEEPSGIGGALLKPHPTSPPPDMSPFFLRQYVKGHAGDVFEAYPQLLTEMALRLPYQVKKVADSLHLDNSPQFGEEWYQILCEYLLIQQTPFVRRQVRKLLLFLCGSKESYRQLRDLHALKSHMKIVRDLSKQGGFRYENQSNPPINLPYDTLITLIEHLKACSEIASSRISNWQAFCLQETDTLPFLLRSSFLFEEGVTPLMLQLLGYAICEMKSQPSSSPQKSKKDKDKEKSKSKDKESDKDKEKHKDKEKASGSGDTGRSEAAAQSLVQLLHDSVDGELMIQFVQTFLLESNATAVRWQVHELLYNMHKYSTNDQQVKLSKMMWKIWPYLPDYGRRAAQFVDLLGYFSIKCESSSHELQEYCVKAVQVLMVQNNVLANHPNSNVYRMLSGFVEFDGYYLESDPCLVCNNPEVPFQSLKLSAIKGDSRFTTTCQLVKLIGSHTISRVTLRIADLKRQKMVRTINLYYNNRTVQAVVELKNKRSLWHKAKKCHLTPGQTELKVDFPLPIVASNLMIEYADFYENFQASSETLQCPRCSASVNANPGVCSNCGENVYQCHKCRSINYDERDPFLCNACGFCKYAKFDYTLTARPCCAVDPIENEEDRKKAVGNINSLLERADRVYRQLVSHRQPLDLLLNRLLEHGQQEPLQESIPAAAPTAAQIVAGASASSSSSANTGVNKAIQALAHRYCVECKGTFDELSKITQKVLASRKELLEYDCRECKGPTEGASGSLLLTTGAKGLPGECYGCASAAIEHCVTLLRALAMVPGTRKQLVEEGLIQELVEFNLHEGTPQMRSDVRHLLCLLTKDNEVATNQLNEILIGAVGEAVGSHKSNPAVVSGISREMLLLSNAVEMEDSCWEMRLRCVMTLFMMSVEVRSPLIMESITVPCLKILLKLVKPPSPSSKTNKDKDCKSLGSVQGYSDVRIKAKQWMDGDASHTYSHWKAMAPTKSKVTNGENRSEARKRHLMEKYGRKWRERTKRNETSDEQDLREEEWLRQVLFTPSNRAAREMACTMIESLCQIPSRQQHMLDLLTSYLEEVRTAGENAAEFFQLYQRLTQPTYWKFYLALQGALLQIGQLLTKEIEHLTYLEQYTLSSDLSQGYALKMLAELMSSFLEHEAIKQKFKGRLVATVLNGYLSLRRLVVQRTKLIDETQEILLELLEEMTTGTETETKAFMAICVETLKRYGLDDLRTPVFIFERLCSLIFPEENDVGEFFLTLEKDPQQEDFLQGRMQGNPYSCNEPGMGPLMRDVKNKICTDCELVALLEDDSGMELLVNSKIISLDLPVKDVYKKIWCPEGEGEPMRIIYRMRGLLGDATEEFVENLDTQKEEELDDEEVYKMASIMSTSGGLEAMLSRLSGIKDLVRGKQLVSVILKLMGYCVKLKVNRQYLCLPTLNTLNVLLGTLNQALRLEADSGGGASIAEDVLGIMETVLQEATSTPTPDIPIQQGDGSQLDMLLNRITSPYVRTHSSVLQAMMRIIPFLTFGDEGNMRTLINHFLPYLDFEKFDRERSNDETLFCDCFCSIASKIENNHNGFKLKDMIIENGIVAKAMTYLEQQTPQKPFSKANLLEADVWKEFLARPSLPYVLRLLSGLCKGHANTQVLVGETAVPAIHRLEQVSSEEKVGSLAENLMEALREHPDGEKKVEEVRRSTRNEKKKLAMAMREKQLGALGMQTTSGGKIIAKPSNLLREMEELQEESGLACCICREGYKYHPQKVLGIYTFTKRCILEEFENKQRKTQGYSTVSHFNIVHYDCHMAAVRLARGRDEWESAALQNANTKCNGLLPIWGPQVSESAFASCLARHNSYIQECTGHLEPTYHASIHDLRLLLQRFAFEKSFSEDTGGGGRDSNIKFVPYAMHMILYVLNTTRQSSREEKSLKSFLDMPVEKWVESSFEVDSPLYLTLLSLFVYSLENWNQSKITFLKRLLVTAHARHTNPSGTSKITNVNIAEYSVYRPYIVYFVLIDRLHQLLKKHLAADDSGWPQGMLDYIRNNDEAVLKGGDKILSFYQTDLLPSESLMELFDVAELLSDIPEPETFISELLASLPK</sequence>
<dbReference type="GO" id="GO:0005516">
    <property type="term" value="F:calmodulin binding"/>
    <property type="evidence" value="ECO:0007669"/>
    <property type="project" value="UniProtKB-KW"/>
</dbReference>
<evidence type="ECO:0000256" key="8">
    <source>
        <dbReference type="SAM" id="MobiDB-lite"/>
    </source>
</evidence>
<dbReference type="GO" id="GO:0008270">
    <property type="term" value="F:zinc ion binding"/>
    <property type="evidence" value="ECO:0007669"/>
    <property type="project" value="UniProtKB-KW"/>
</dbReference>
<evidence type="ECO:0000256" key="4">
    <source>
        <dbReference type="ARBA" id="ARBA00022833"/>
    </source>
</evidence>
<feature type="region of interest" description="Disordered" evidence="8">
    <location>
        <begin position="503"/>
        <end position="541"/>
    </location>
</feature>
<protein>
    <recommendedName>
        <fullName evidence="9">UBR-type domain-containing protein</fullName>
    </recommendedName>
</protein>
<dbReference type="CDD" id="cd19680">
    <property type="entry name" value="UBR-box_UBR4"/>
    <property type="match status" value="1"/>
</dbReference>
<feature type="region of interest" description="Disordered" evidence="8">
    <location>
        <begin position="2421"/>
        <end position="2448"/>
    </location>
</feature>
<evidence type="ECO:0000259" key="9">
    <source>
        <dbReference type="PROSITE" id="PS51157"/>
    </source>
</evidence>
<dbReference type="OrthoDB" id="30336at2759"/>
<comment type="caution">
    <text evidence="10">The sequence shown here is derived from an EMBL/GenBank/DDBJ whole genome shotgun (WGS) entry which is preliminary data.</text>
</comment>
<dbReference type="PANTHER" id="PTHR21725">
    <property type="entry name" value="E3 UBIQUITIN-PROTEIN LIGASE UBR4"/>
    <property type="match status" value="1"/>
</dbReference>
<keyword evidence="3 7" id="KW-0863">Zinc-finger</keyword>
<organism evidence="10 11">
    <name type="scientific">Pocillopora damicornis</name>
    <name type="common">Cauliflower coral</name>
    <name type="synonym">Millepora damicornis</name>
    <dbReference type="NCBI Taxonomy" id="46731"/>
    <lineage>
        <taxon>Eukaryota</taxon>
        <taxon>Metazoa</taxon>
        <taxon>Cnidaria</taxon>
        <taxon>Anthozoa</taxon>
        <taxon>Hexacorallia</taxon>
        <taxon>Scleractinia</taxon>
        <taxon>Astrocoeniina</taxon>
        <taxon>Pocilloporidae</taxon>
        <taxon>Pocillopora</taxon>
    </lineage>
</organism>
<keyword evidence="5" id="KW-0112">Calmodulin-binding</keyword>
<gene>
    <name evidence="10" type="ORF">pdam_00005841</name>
</gene>
<dbReference type="InterPro" id="IPR047509">
    <property type="entry name" value="UBR4-like_UBR-box"/>
</dbReference>
<feature type="compositionally biased region" description="Basic and acidic residues" evidence="8">
    <location>
        <begin position="2832"/>
        <end position="2847"/>
    </location>
</feature>
<evidence type="ECO:0000256" key="2">
    <source>
        <dbReference type="ARBA" id="ARBA00022723"/>
    </source>
</evidence>
<accession>A0A3M6U6D1</accession>
<dbReference type="Pfam" id="PF13764">
    <property type="entry name" value="E3_UbLigase_R4"/>
    <property type="match status" value="1"/>
</dbReference>
<dbReference type="SMART" id="SM00396">
    <property type="entry name" value="ZnF_UBR1"/>
    <property type="match status" value="1"/>
</dbReference>
<dbReference type="SUPFAM" id="SSF48371">
    <property type="entry name" value="ARM repeat"/>
    <property type="match status" value="2"/>
</dbReference>
<evidence type="ECO:0000256" key="7">
    <source>
        <dbReference type="PROSITE-ProRule" id="PRU01388"/>
    </source>
</evidence>
<feature type="region of interest" description="UBR4 E3 catalytic module" evidence="7">
    <location>
        <begin position="4583"/>
        <end position="5048"/>
    </location>
</feature>
<dbReference type="InterPro" id="IPR025704">
    <property type="entry name" value="E3_Ub_ligase_UBR4_C"/>
</dbReference>
<dbReference type="InterPro" id="IPR056530">
    <property type="entry name" value="UBR4-like_dom"/>
</dbReference>
<dbReference type="PROSITE" id="PS51157">
    <property type="entry name" value="ZF_UBR"/>
    <property type="match status" value="1"/>
</dbReference>
<dbReference type="InterPro" id="IPR016024">
    <property type="entry name" value="ARM-type_fold"/>
</dbReference>
<feature type="region of interest" description="Disordered" evidence="8">
    <location>
        <begin position="1650"/>
        <end position="1690"/>
    </location>
</feature>
<feature type="compositionally biased region" description="Basic and acidic residues" evidence="8">
    <location>
        <begin position="3220"/>
        <end position="3249"/>
    </location>
</feature>
<evidence type="ECO:0000313" key="11">
    <source>
        <dbReference type="Proteomes" id="UP000275408"/>
    </source>
</evidence>
<feature type="compositionally biased region" description="Basic and acidic residues" evidence="8">
    <location>
        <begin position="174"/>
        <end position="187"/>
    </location>
</feature>
<feature type="region of interest" description="Disordered" evidence="8">
    <location>
        <begin position="562"/>
        <end position="592"/>
    </location>
</feature>
<dbReference type="InterPro" id="IPR045841">
    <property type="entry name" value="E3_UBR4_N"/>
</dbReference>
<evidence type="ECO:0000256" key="1">
    <source>
        <dbReference type="ARBA" id="ARBA00009970"/>
    </source>
</evidence>
<dbReference type="InterPro" id="IPR003126">
    <property type="entry name" value="Znf_UBR"/>
</dbReference>
<dbReference type="STRING" id="46731.A0A3M6U6D1"/>
<keyword evidence="2" id="KW-0479">Metal-binding</keyword>
<feature type="compositionally biased region" description="Polar residues" evidence="8">
    <location>
        <begin position="2592"/>
        <end position="2601"/>
    </location>
</feature>
<feature type="region of interest" description="Disordered" evidence="8">
    <location>
        <begin position="2591"/>
        <end position="2671"/>
    </location>
</feature>
<evidence type="ECO:0000313" key="10">
    <source>
        <dbReference type="EMBL" id="RMX49210.1"/>
    </source>
</evidence>
<dbReference type="PANTHER" id="PTHR21725:SF1">
    <property type="entry name" value="E3 UBIQUITIN-PROTEIN LIGASE UBR4"/>
    <property type="match status" value="1"/>
</dbReference>
<proteinExistence type="inferred from homology"/>
<feature type="compositionally biased region" description="Basic and acidic residues" evidence="8">
    <location>
        <begin position="2428"/>
        <end position="2444"/>
    </location>
</feature>